<dbReference type="EMBL" id="WWCP01000061">
    <property type="protein sequence ID" value="MYM85345.1"/>
    <property type="molecule type" value="Genomic_DNA"/>
</dbReference>
<gene>
    <name evidence="1" type="ORF">GTP44_25840</name>
</gene>
<accession>A0A6L8MTD9</accession>
<proteinExistence type="predicted"/>
<dbReference type="Pfam" id="PF11848">
    <property type="entry name" value="DUF3368"/>
    <property type="match status" value="1"/>
</dbReference>
<reference evidence="1 2" key="1">
    <citation type="submission" date="2019-12" db="EMBL/GenBank/DDBJ databases">
        <title>Novel species isolated from a subtropical stream in China.</title>
        <authorList>
            <person name="Lu H."/>
        </authorList>
    </citation>
    <scope>NUCLEOTIDE SEQUENCE [LARGE SCALE GENOMIC DNA]</scope>
    <source>
        <strain evidence="1 2">FT50W</strain>
    </source>
</reference>
<dbReference type="InterPro" id="IPR021799">
    <property type="entry name" value="PIN-like_prokaryotic"/>
</dbReference>
<evidence type="ECO:0008006" key="3">
    <source>
        <dbReference type="Google" id="ProtNLM"/>
    </source>
</evidence>
<evidence type="ECO:0000313" key="1">
    <source>
        <dbReference type="EMBL" id="MYM85345.1"/>
    </source>
</evidence>
<organism evidence="1 2">
    <name type="scientific">Duganella lactea</name>
    <dbReference type="NCBI Taxonomy" id="2692173"/>
    <lineage>
        <taxon>Bacteria</taxon>
        <taxon>Pseudomonadati</taxon>
        <taxon>Pseudomonadota</taxon>
        <taxon>Betaproteobacteria</taxon>
        <taxon>Burkholderiales</taxon>
        <taxon>Oxalobacteraceae</taxon>
        <taxon>Telluria group</taxon>
        <taxon>Duganella</taxon>
    </lineage>
</organism>
<name>A0A6L8MTD9_9BURK</name>
<dbReference type="Proteomes" id="UP000474565">
    <property type="component" value="Unassembled WGS sequence"/>
</dbReference>
<comment type="caution">
    <text evidence="1">The sequence shown here is derived from an EMBL/GenBank/DDBJ whole genome shotgun (WGS) entry which is preliminary data.</text>
</comment>
<dbReference type="AlphaFoldDB" id="A0A6L8MTD9"/>
<sequence>MADQIPKTVVITDANVLINLCHIVQIPLLKQLTSFCFVVPQEVIAELTDPMQQQAIADAMAQGYIKEFRLNNTESLELFSKLRTQMGAGEAACLAAAATASEKHLVASDEKKIFKRKAIELLGDNSLMRTEDLIICGIQSGLLSVPQADAFKAV</sequence>
<dbReference type="RefSeq" id="WP_161021660.1">
    <property type="nucleotide sequence ID" value="NZ_WWCP01000061.1"/>
</dbReference>
<protein>
    <recommendedName>
        <fullName evidence="3">PIN domain-containing protein</fullName>
    </recommendedName>
</protein>
<evidence type="ECO:0000313" key="2">
    <source>
        <dbReference type="Proteomes" id="UP000474565"/>
    </source>
</evidence>